<dbReference type="InterPro" id="IPR026983">
    <property type="entry name" value="DHC"/>
</dbReference>
<dbReference type="GO" id="GO:0030286">
    <property type="term" value="C:dynein complex"/>
    <property type="evidence" value="ECO:0007669"/>
    <property type="project" value="InterPro"/>
</dbReference>
<dbReference type="InterPro" id="IPR043160">
    <property type="entry name" value="Dynein_C_barrel"/>
</dbReference>
<keyword evidence="3" id="KW-1185">Reference proteome</keyword>
<dbReference type="GO" id="GO:0007018">
    <property type="term" value="P:microtubule-based movement"/>
    <property type="evidence" value="ECO:0007669"/>
    <property type="project" value="InterPro"/>
</dbReference>
<proteinExistence type="predicted"/>
<dbReference type="Gene3D" id="3.10.490.20">
    <property type="match status" value="1"/>
</dbReference>
<evidence type="ECO:0000259" key="1">
    <source>
        <dbReference type="Pfam" id="PF18199"/>
    </source>
</evidence>
<gene>
    <name evidence="2" type="ORF">PoB_004211800</name>
</gene>
<dbReference type="Proteomes" id="UP000735302">
    <property type="component" value="Unassembled WGS sequence"/>
</dbReference>
<dbReference type="InterPro" id="IPR041228">
    <property type="entry name" value="Dynein_C"/>
</dbReference>
<dbReference type="GO" id="GO:0045505">
    <property type="term" value="F:dynein intermediate chain binding"/>
    <property type="evidence" value="ECO:0007669"/>
    <property type="project" value="InterPro"/>
</dbReference>
<accession>A0AAV4B9X2</accession>
<feature type="domain" description="Dynein heavy chain C-terminal" evidence="1">
    <location>
        <begin position="1"/>
        <end position="47"/>
    </location>
</feature>
<evidence type="ECO:0000313" key="3">
    <source>
        <dbReference type="Proteomes" id="UP000735302"/>
    </source>
</evidence>
<evidence type="ECO:0000313" key="2">
    <source>
        <dbReference type="EMBL" id="GFO15613.1"/>
    </source>
</evidence>
<dbReference type="GO" id="GO:0051959">
    <property type="term" value="F:dynein light intermediate chain binding"/>
    <property type="evidence" value="ECO:0007669"/>
    <property type="project" value="InterPro"/>
</dbReference>
<comment type="caution">
    <text evidence="2">The sequence shown here is derived from an EMBL/GenBank/DDBJ whole genome shotgun (WGS) entry which is preliminary data.</text>
</comment>
<reference evidence="2 3" key="1">
    <citation type="journal article" date="2021" name="Elife">
        <title>Chloroplast acquisition without the gene transfer in kleptoplastic sea slugs, Plakobranchus ocellatus.</title>
        <authorList>
            <person name="Maeda T."/>
            <person name="Takahashi S."/>
            <person name="Yoshida T."/>
            <person name="Shimamura S."/>
            <person name="Takaki Y."/>
            <person name="Nagai Y."/>
            <person name="Toyoda A."/>
            <person name="Suzuki Y."/>
            <person name="Arimoto A."/>
            <person name="Ishii H."/>
            <person name="Satoh N."/>
            <person name="Nishiyama T."/>
            <person name="Hasebe M."/>
            <person name="Maruyama T."/>
            <person name="Minagawa J."/>
            <person name="Obokata J."/>
            <person name="Shigenobu S."/>
        </authorList>
    </citation>
    <scope>NUCLEOTIDE SEQUENCE [LARGE SCALE GENOMIC DNA]</scope>
</reference>
<dbReference type="AlphaFoldDB" id="A0AAV4B9X2"/>
<dbReference type="Pfam" id="PF18199">
    <property type="entry name" value="Dynein_C"/>
    <property type="match status" value="3"/>
</dbReference>
<dbReference type="PANTHER" id="PTHR46961">
    <property type="entry name" value="DYNEIN HEAVY CHAIN 1, AXONEMAL-LIKE PROTEIN"/>
    <property type="match status" value="1"/>
</dbReference>
<feature type="domain" description="Dynein heavy chain C-terminal" evidence="1">
    <location>
        <begin position="52"/>
        <end position="100"/>
    </location>
</feature>
<feature type="domain" description="Dynein heavy chain C-terminal" evidence="1">
    <location>
        <begin position="115"/>
        <end position="197"/>
    </location>
</feature>
<dbReference type="EMBL" id="BLXT01004610">
    <property type="protein sequence ID" value="GFO15613.1"/>
    <property type="molecule type" value="Genomic_DNA"/>
</dbReference>
<dbReference type="PANTHER" id="PTHR46961:SF17">
    <property type="entry name" value="AAA+ ATPASE DOMAIN-CONTAINING PROTEIN"/>
    <property type="match status" value="1"/>
</dbReference>
<protein>
    <submittedName>
        <fullName evidence="2">Dynein heavy chain 12, axonemal</fullName>
    </submittedName>
</protein>
<organism evidence="2 3">
    <name type="scientific">Plakobranchus ocellatus</name>
    <dbReference type="NCBI Taxonomy" id="259542"/>
    <lineage>
        <taxon>Eukaryota</taxon>
        <taxon>Metazoa</taxon>
        <taxon>Spiralia</taxon>
        <taxon>Lophotrochozoa</taxon>
        <taxon>Mollusca</taxon>
        <taxon>Gastropoda</taxon>
        <taxon>Heterobranchia</taxon>
        <taxon>Euthyneura</taxon>
        <taxon>Panpulmonata</taxon>
        <taxon>Sacoglossa</taxon>
        <taxon>Placobranchoidea</taxon>
        <taxon>Plakobranchidae</taxon>
        <taxon>Plakobranchus</taxon>
    </lineage>
</organism>
<sequence length="201" mass="22819">MSADLEALAGSLTVGKQPALWAKRSYPSLKPLAGYIHDFLERLRFLTVLPKDRMNRAPPDGALIYGLFLDGARWDKKSSVLHSLKRQQYFSHVPLTAFLFTIDLLICPHPPCPSGHLEEQKPRVLLEPMPIIWLQPKHSDRIDRSDRRYVCPIYKTTERKGVLSTTGHSTNFVMAIFLPTGKVSVQHWIKRSCAALCQTDN</sequence>
<name>A0AAV4B9X2_9GAST</name>